<name>A0ABY2AJ21_9GAMM</name>
<comment type="caution">
    <text evidence="1">The sequence shown here is derived from an EMBL/GenBank/DDBJ whole genome shotgun (WGS) entry which is preliminary data.</text>
</comment>
<gene>
    <name evidence="1" type="ORF">EZV61_18535</name>
</gene>
<evidence type="ECO:0000313" key="2">
    <source>
        <dbReference type="Proteomes" id="UP000292554"/>
    </source>
</evidence>
<keyword evidence="2" id="KW-1185">Reference proteome</keyword>
<accession>A0ABY2AJ21</accession>
<dbReference type="Proteomes" id="UP000292554">
    <property type="component" value="Unassembled WGS sequence"/>
</dbReference>
<dbReference type="InterPro" id="IPR025985">
    <property type="entry name" value="YnbE"/>
</dbReference>
<sequence length="55" mass="6148">MGCLLMFAAACTPRVELAAPEKPITINLNVKIEHEIKVKVDKELDDLFSDDSDLF</sequence>
<dbReference type="EMBL" id="SJXE01000015">
    <property type="protein sequence ID" value="TCI01302.1"/>
    <property type="molecule type" value="Genomic_DNA"/>
</dbReference>
<proteinExistence type="predicted"/>
<evidence type="ECO:0000313" key="1">
    <source>
        <dbReference type="EMBL" id="TCI01302.1"/>
    </source>
</evidence>
<protein>
    <submittedName>
        <fullName evidence="1">YnbE family lipoprotein</fullName>
    </submittedName>
</protein>
<reference evidence="1 2" key="1">
    <citation type="submission" date="2019-02" db="EMBL/GenBank/DDBJ databases">
        <title>Corallincola luteus sp. nov., a marine bacterium isolated from surface sediment of Bohai Sea in China.</title>
        <authorList>
            <person name="Ren Q."/>
        </authorList>
    </citation>
    <scope>NUCLEOTIDE SEQUENCE [LARGE SCALE GENOMIC DNA]</scope>
    <source>
        <strain evidence="1 2">DASS28</strain>
    </source>
</reference>
<organism evidence="1 2">
    <name type="scientific">Corallincola luteus</name>
    <dbReference type="NCBI Taxonomy" id="1775177"/>
    <lineage>
        <taxon>Bacteria</taxon>
        <taxon>Pseudomonadati</taxon>
        <taxon>Pseudomonadota</taxon>
        <taxon>Gammaproteobacteria</taxon>
        <taxon>Alteromonadales</taxon>
        <taxon>Psychromonadaceae</taxon>
        <taxon>Corallincola</taxon>
    </lineage>
</organism>
<keyword evidence="1" id="KW-0449">Lipoprotein</keyword>
<dbReference type="Pfam" id="PF13617">
    <property type="entry name" value="Lipoprotein_19"/>
    <property type="match status" value="1"/>
</dbReference>